<feature type="region of interest" description="Disordered" evidence="1">
    <location>
        <begin position="238"/>
        <end position="274"/>
    </location>
</feature>
<reference evidence="2" key="1">
    <citation type="submission" date="2020-11" db="EMBL/GenBank/DDBJ databases">
        <authorList>
            <person name="Tran Van P."/>
        </authorList>
    </citation>
    <scope>NUCLEOTIDE SEQUENCE</scope>
</reference>
<sequence length="274" mass="30661">MDSEVCNAQITKQDLGGKNIYSIGDVMQELGRMSCQLNEINHNNKVFADSILKIENSVGQVKLDNKAVKKEVRVLAERNEEIDQYMRLNNVLIDGIPKLEKENVRDIVLNIGEKIGVNITESDIDIAHRLPQWKSGKPPTIIVKFVRRTIKSKKLYDGKFAFVWVKNGHIYIREEEGKPAVLARISPILFKNPYINDPFLCTPPFNSVGAKCHLSAHISDSPQAVELNTTSALANYATEADAETEGRHAGERSRIAEEHQKPRTQLLGCTGKSS</sequence>
<gene>
    <name evidence="2" type="ORF">TDIB3V08_LOCUS3772</name>
</gene>
<evidence type="ECO:0000256" key="1">
    <source>
        <dbReference type="SAM" id="MobiDB-lite"/>
    </source>
</evidence>
<dbReference type="EMBL" id="OA565661">
    <property type="protein sequence ID" value="CAD7197466.1"/>
    <property type="molecule type" value="Genomic_DNA"/>
</dbReference>
<proteinExistence type="predicted"/>
<organism evidence="2">
    <name type="scientific">Timema douglasi</name>
    <name type="common">Walking stick</name>
    <dbReference type="NCBI Taxonomy" id="61478"/>
    <lineage>
        <taxon>Eukaryota</taxon>
        <taxon>Metazoa</taxon>
        <taxon>Ecdysozoa</taxon>
        <taxon>Arthropoda</taxon>
        <taxon>Hexapoda</taxon>
        <taxon>Insecta</taxon>
        <taxon>Pterygota</taxon>
        <taxon>Neoptera</taxon>
        <taxon>Polyneoptera</taxon>
        <taxon>Phasmatodea</taxon>
        <taxon>Timematodea</taxon>
        <taxon>Timematoidea</taxon>
        <taxon>Timematidae</taxon>
        <taxon>Timema</taxon>
    </lineage>
</organism>
<protein>
    <submittedName>
        <fullName evidence="2">Uncharacterized protein</fullName>
    </submittedName>
</protein>
<feature type="compositionally biased region" description="Basic and acidic residues" evidence="1">
    <location>
        <begin position="244"/>
        <end position="261"/>
    </location>
</feature>
<dbReference type="AlphaFoldDB" id="A0A7R8VFC7"/>
<name>A0A7R8VFC7_TIMDO</name>
<accession>A0A7R8VFC7</accession>
<evidence type="ECO:0000313" key="2">
    <source>
        <dbReference type="EMBL" id="CAD7197466.1"/>
    </source>
</evidence>